<sequence>MAKSHQGKKASKKMAVKPAPKKATRKTAPKKAVAAPAAATFPGHWAPAAMPKIQGNNKKSATTKPKNRKTTTVEKGTLTTIHGKHPFTVTVDDKNEVELKVALQNFNPHTVSGVENLQNLKEQLISFLQQRPADQTTGRRKISELPRFTGDQLVVLNPDMDVSTLEKFAAKSSLKIASSRDYLSQPESALELAKMQGDGIVFHDLNVALINSQSQDKLVKLMNSNTGSGKFLSREPERWIYALNESSSVSPAAAYIDDKTASWGVHATNCIQSALTGKDIRLAILDTGYNSQHPNFRGKQVVSRSFIPESTTAEDDEGHGTMCAGIASGQYHDILKYRYGVASNIALYVGKVLDNQGKGREGNLITAVQWAVANQCKIISMSLGSSVKPDDQESVAFETVAASALKRGTLLIAAAGNESNRKYGYIAPVLYPANGPSVMAIGAVDASLQLYNDSCGGTADGGGQIDLVGPGVKIISAYLATQNYAVDSGTSMAAPFVAGLAALYWEQNPTASAAEIWLKLTQTAKRLNLSATDVGAGLASLR</sequence>
<dbReference type="Proteomes" id="UP000659124">
    <property type="component" value="Unassembled WGS sequence"/>
</dbReference>
<dbReference type="InterPro" id="IPR015500">
    <property type="entry name" value="Peptidase_S8_subtilisin-rel"/>
</dbReference>
<dbReference type="InterPro" id="IPR023828">
    <property type="entry name" value="Peptidase_S8_Ser-AS"/>
</dbReference>
<evidence type="ECO:0000256" key="2">
    <source>
        <dbReference type="ARBA" id="ARBA00022670"/>
    </source>
</evidence>
<dbReference type="PANTHER" id="PTHR43806">
    <property type="entry name" value="PEPTIDASE S8"/>
    <property type="match status" value="1"/>
</dbReference>
<feature type="active site" description="Charge relay system" evidence="5">
    <location>
        <position position="286"/>
    </location>
</feature>
<evidence type="ECO:0000256" key="1">
    <source>
        <dbReference type="ARBA" id="ARBA00011073"/>
    </source>
</evidence>
<reference evidence="8 9" key="1">
    <citation type="submission" date="2020-09" db="EMBL/GenBank/DDBJ databases">
        <title>Genome sequences of type strains of Chitinophaga qingshengii and Chitinophaga varians.</title>
        <authorList>
            <person name="Kittiwongwattana C."/>
        </authorList>
    </citation>
    <scope>NUCLEOTIDE SEQUENCE [LARGE SCALE GENOMIC DNA]</scope>
    <source>
        <strain evidence="8 9">JCM 30026</strain>
    </source>
</reference>
<proteinExistence type="inferred from homology"/>
<name>A0ABR7TMJ7_9BACT</name>
<dbReference type="PROSITE" id="PS51892">
    <property type="entry name" value="SUBTILASE"/>
    <property type="match status" value="1"/>
</dbReference>
<feature type="active site" description="Charge relay system" evidence="5">
    <location>
        <position position="319"/>
    </location>
</feature>
<organism evidence="8 9">
    <name type="scientific">Chitinophaga qingshengii</name>
    <dbReference type="NCBI Taxonomy" id="1569794"/>
    <lineage>
        <taxon>Bacteria</taxon>
        <taxon>Pseudomonadati</taxon>
        <taxon>Bacteroidota</taxon>
        <taxon>Chitinophagia</taxon>
        <taxon>Chitinophagales</taxon>
        <taxon>Chitinophagaceae</taxon>
        <taxon>Chitinophaga</taxon>
    </lineage>
</organism>
<feature type="domain" description="Peptidase S8/S53" evidence="7">
    <location>
        <begin position="277"/>
        <end position="528"/>
    </location>
</feature>
<evidence type="ECO:0000256" key="5">
    <source>
        <dbReference type="PROSITE-ProRule" id="PRU01240"/>
    </source>
</evidence>
<keyword evidence="3 5" id="KW-0378">Hydrolase</keyword>
<dbReference type="Gene3D" id="3.40.50.200">
    <property type="entry name" value="Peptidase S8/S53 domain"/>
    <property type="match status" value="1"/>
</dbReference>
<dbReference type="PANTHER" id="PTHR43806:SF11">
    <property type="entry name" value="CEREVISIN-RELATED"/>
    <property type="match status" value="1"/>
</dbReference>
<dbReference type="PRINTS" id="PR00723">
    <property type="entry name" value="SUBTILISIN"/>
</dbReference>
<evidence type="ECO:0000256" key="4">
    <source>
        <dbReference type="ARBA" id="ARBA00022825"/>
    </source>
</evidence>
<keyword evidence="2 5" id="KW-0645">Protease</keyword>
<dbReference type="EMBL" id="JACVFC010000001">
    <property type="protein sequence ID" value="MBC9930279.1"/>
    <property type="molecule type" value="Genomic_DNA"/>
</dbReference>
<comment type="caution">
    <text evidence="8">The sequence shown here is derived from an EMBL/GenBank/DDBJ whole genome shotgun (WGS) entry which is preliminary data.</text>
</comment>
<dbReference type="InterPro" id="IPR050131">
    <property type="entry name" value="Peptidase_S8_subtilisin-like"/>
</dbReference>
<dbReference type="SUPFAM" id="SSF52743">
    <property type="entry name" value="Subtilisin-like"/>
    <property type="match status" value="1"/>
</dbReference>
<dbReference type="Pfam" id="PF00082">
    <property type="entry name" value="Peptidase_S8"/>
    <property type="match status" value="1"/>
</dbReference>
<evidence type="ECO:0000256" key="6">
    <source>
        <dbReference type="SAM" id="MobiDB-lite"/>
    </source>
</evidence>
<keyword evidence="9" id="KW-1185">Reference proteome</keyword>
<dbReference type="PROSITE" id="PS00137">
    <property type="entry name" value="SUBTILASE_HIS"/>
    <property type="match status" value="1"/>
</dbReference>
<feature type="compositionally biased region" description="Basic residues" evidence="6">
    <location>
        <begin position="1"/>
        <end position="29"/>
    </location>
</feature>
<evidence type="ECO:0000313" key="8">
    <source>
        <dbReference type="EMBL" id="MBC9930279.1"/>
    </source>
</evidence>
<feature type="active site" description="Charge relay system" evidence="5">
    <location>
        <position position="491"/>
    </location>
</feature>
<accession>A0ABR7TMJ7</accession>
<protein>
    <submittedName>
        <fullName evidence="8">S8 family serine peptidase</fullName>
    </submittedName>
</protein>
<gene>
    <name evidence="8" type="ORF">ICL07_07810</name>
</gene>
<keyword evidence="4 5" id="KW-0720">Serine protease</keyword>
<feature type="region of interest" description="Disordered" evidence="6">
    <location>
        <begin position="1"/>
        <end position="76"/>
    </location>
</feature>
<evidence type="ECO:0000313" key="9">
    <source>
        <dbReference type="Proteomes" id="UP000659124"/>
    </source>
</evidence>
<evidence type="ECO:0000259" key="7">
    <source>
        <dbReference type="Pfam" id="PF00082"/>
    </source>
</evidence>
<dbReference type="PROSITE" id="PS00138">
    <property type="entry name" value="SUBTILASE_SER"/>
    <property type="match status" value="1"/>
</dbReference>
<dbReference type="InterPro" id="IPR022398">
    <property type="entry name" value="Peptidase_S8_His-AS"/>
</dbReference>
<feature type="compositionally biased region" description="Low complexity" evidence="6">
    <location>
        <begin position="30"/>
        <end position="40"/>
    </location>
</feature>
<evidence type="ECO:0000256" key="3">
    <source>
        <dbReference type="ARBA" id="ARBA00022801"/>
    </source>
</evidence>
<dbReference type="InterPro" id="IPR036852">
    <property type="entry name" value="Peptidase_S8/S53_dom_sf"/>
</dbReference>
<dbReference type="RefSeq" id="WP_188087360.1">
    <property type="nucleotide sequence ID" value="NZ_JACVFC010000001.1"/>
</dbReference>
<feature type="compositionally biased region" description="Polar residues" evidence="6">
    <location>
        <begin position="54"/>
        <end position="64"/>
    </location>
</feature>
<dbReference type="InterPro" id="IPR000209">
    <property type="entry name" value="Peptidase_S8/S53_dom"/>
</dbReference>
<comment type="similarity">
    <text evidence="1 5">Belongs to the peptidase S8 family.</text>
</comment>